<dbReference type="InParanoid" id="H0EUL7"/>
<feature type="compositionally biased region" description="Basic and acidic residues" evidence="1">
    <location>
        <begin position="99"/>
        <end position="110"/>
    </location>
</feature>
<feature type="compositionally biased region" description="Acidic residues" evidence="1">
    <location>
        <begin position="211"/>
        <end position="233"/>
    </location>
</feature>
<keyword evidence="3" id="KW-1185">Reference proteome</keyword>
<feature type="region of interest" description="Disordered" evidence="1">
    <location>
        <begin position="1"/>
        <end position="86"/>
    </location>
</feature>
<comment type="caution">
    <text evidence="2">The sequence shown here is derived from an EMBL/GenBank/DDBJ whole genome shotgun (WGS) entry which is preliminary data.</text>
</comment>
<dbReference type="EMBL" id="AGUE01000177">
    <property type="protein sequence ID" value="EHK97793.1"/>
    <property type="molecule type" value="Genomic_DNA"/>
</dbReference>
<reference evidence="2 3" key="1">
    <citation type="journal article" date="2012" name="Eukaryot. Cell">
        <title>Genome sequence of the fungus Glarea lozoyensis: the first genome sequence of a species from the Helotiaceae family.</title>
        <authorList>
            <person name="Youssar L."/>
            <person name="Gruening B.A."/>
            <person name="Erxleben A."/>
            <person name="Guenther S."/>
            <person name="Huettel W."/>
        </authorList>
    </citation>
    <scope>NUCLEOTIDE SEQUENCE [LARGE SCALE GENOMIC DNA]</scope>
    <source>
        <strain evidence="3">ATCC 74030 / MF5533</strain>
    </source>
</reference>
<sequence length="275" mass="32419">MPTSKRKASKSGGARRKKQNTGRQIKVEKHEEVSGDERSMRGVKKEENRKVHNVKIEKREEVPSERSGMEGVQKEEQKEEKWQQYKVEKHEVEFDEGNGEGRAHEKDDETSHTWKNILDSHNKFFKNHKVNIGDEYTNDHKSSRTRVMETRTMRAIRGKLLKWKDARKIVEDTYKEVGVRRRYWRKIDREELKAEKEKIKKNDGRNVDVREDVDDREETEDEEELDDGSETDETPERTVSEESLIGDADSEHTRYEITYGKEEVLAMLATLNARS</sequence>
<proteinExistence type="predicted"/>
<feature type="compositionally biased region" description="Basic and acidic residues" evidence="1">
    <location>
        <begin position="25"/>
        <end position="86"/>
    </location>
</feature>
<feature type="region of interest" description="Disordered" evidence="1">
    <location>
        <begin position="200"/>
        <end position="252"/>
    </location>
</feature>
<feature type="compositionally biased region" description="Basic and acidic residues" evidence="1">
    <location>
        <begin position="200"/>
        <end position="210"/>
    </location>
</feature>
<accession>H0EUL7</accession>
<evidence type="ECO:0000313" key="2">
    <source>
        <dbReference type="EMBL" id="EHK97793.1"/>
    </source>
</evidence>
<feature type="compositionally biased region" description="Basic residues" evidence="1">
    <location>
        <begin position="1"/>
        <end position="20"/>
    </location>
</feature>
<dbReference type="Proteomes" id="UP000005446">
    <property type="component" value="Unassembled WGS sequence"/>
</dbReference>
<dbReference type="HOGENOM" id="CLU_1012115_0_0_1"/>
<dbReference type="AlphaFoldDB" id="H0EUL7"/>
<gene>
    <name evidence="2" type="ORF">M7I_6454</name>
</gene>
<evidence type="ECO:0000313" key="3">
    <source>
        <dbReference type="Proteomes" id="UP000005446"/>
    </source>
</evidence>
<protein>
    <submittedName>
        <fullName evidence="2">Uncharacterized protein</fullName>
    </submittedName>
</protein>
<feature type="region of interest" description="Disordered" evidence="1">
    <location>
        <begin position="91"/>
        <end position="110"/>
    </location>
</feature>
<name>H0EUL7_GLAL7</name>
<organism evidence="2 3">
    <name type="scientific">Glarea lozoyensis (strain ATCC 74030 / MF5533)</name>
    <dbReference type="NCBI Taxonomy" id="1104152"/>
    <lineage>
        <taxon>Eukaryota</taxon>
        <taxon>Fungi</taxon>
        <taxon>Dikarya</taxon>
        <taxon>Ascomycota</taxon>
        <taxon>Pezizomycotina</taxon>
        <taxon>Leotiomycetes</taxon>
        <taxon>Helotiales</taxon>
        <taxon>Helotiaceae</taxon>
        <taxon>Glarea</taxon>
    </lineage>
</organism>
<dbReference type="OrthoDB" id="10456329at2759"/>
<evidence type="ECO:0000256" key="1">
    <source>
        <dbReference type="SAM" id="MobiDB-lite"/>
    </source>
</evidence>